<evidence type="ECO:0000313" key="2">
    <source>
        <dbReference type="Proteomes" id="UP000215335"/>
    </source>
</evidence>
<dbReference type="EMBL" id="NNAY01004142">
    <property type="protein sequence ID" value="OXU18308.1"/>
    <property type="molecule type" value="Genomic_DNA"/>
</dbReference>
<accession>A0A232EJ19</accession>
<name>A0A232EJ19_9HYME</name>
<evidence type="ECO:0000313" key="1">
    <source>
        <dbReference type="EMBL" id="OXU18308.1"/>
    </source>
</evidence>
<dbReference type="AlphaFoldDB" id="A0A232EJ19"/>
<reference evidence="1 2" key="1">
    <citation type="journal article" date="2017" name="Curr. Biol.">
        <title>The Evolution of Venom by Co-option of Single-Copy Genes.</title>
        <authorList>
            <person name="Martinson E.O."/>
            <person name="Mrinalini"/>
            <person name="Kelkar Y.D."/>
            <person name="Chang C.H."/>
            <person name="Werren J.H."/>
        </authorList>
    </citation>
    <scope>NUCLEOTIDE SEQUENCE [LARGE SCALE GENOMIC DNA]</scope>
    <source>
        <strain evidence="1 2">Alberta</strain>
        <tissue evidence="1">Whole body</tissue>
    </source>
</reference>
<sequence>MSFITHDPVRYSTYSLKLAELTSHAVRLQHRVALTRKGDRGTLGISMPGALGAPPPCMH</sequence>
<proteinExistence type="predicted"/>
<comment type="caution">
    <text evidence="1">The sequence shown here is derived from an EMBL/GenBank/DDBJ whole genome shotgun (WGS) entry which is preliminary data.</text>
</comment>
<keyword evidence="2" id="KW-1185">Reference proteome</keyword>
<protein>
    <submittedName>
        <fullName evidence="1">Uncharacterized protein</fullName>
    </submittedName>
</protein>
<dbReference type="Proteomes" id="UP000215335">
    <property type="component" value="Unassembled WGS sequence"/>
</dbReference>
<organism evidence="1 2">
    <name type="scientific">Trichomalopsis sarcophagae</name>
    <dbReference type="NCBI Taxonomy" id="543379"/>
    <lineage>
        <taxon>Eukaryota</taxon>
        <taxon>Metazoa</taxon>
        <taxon>Ecdysozoa</taxon>
        <taxon>Arthropoda</taxon>
        <taxon>Hexapoda</taxon>
        <taxon>Insecta</taxon>
        <taxon>Pterygota</taxon>
        <taxon>Neoptera</taxon>
        <taxon>Endopterygota</taxon>
        <taxon>Hymenoptera</taxon>
        <taxon>Apocrita</taxon>
        <taxon>Proctotrupomorpha</taxon>
        <taxon>Chalcidoidea</taxon>
        <taxon>Pteromalidae</taxon>
        <taxon>Pteromalinae</taxon>
        <taxon>Trichomalopsis</taxon>
    </lineage>
</organism>
<gene>
    <name evidence="1" type="ORF">TSAR_004933</name>
</gene>